<feature type="region of interest" description="Disordered" evidence="8">
    <location>
        <begin position="40"/>
        <end position="71"/>
    </location>
</feature>
<evidence type="ECO:0000259" key="9">
    <source>
        <dbReference type="PROSITE" id="PS50217"/>
    </source>
</evidence>
<dbReference type="GO" id="GO:0003700">
    <property type="term" value="F:DNA-binding transcription factor activity"/>
    <property type="evidence" value="ECO:0007669"/>
    <property type="project" value="InterPro"/>
</dbReference>
<name>I7D4B0_9CARY</name>
<dbReference type="InterPro" id="IPR046347">
    <property type="entry name" value="bZIP_sf"/>
</dbReference>
<keyword evidence="5" id="KW-0238">DNA-binding</keyword>
<dbReference type="PROSITE" id="PS00036">
    <property type="entry name" value="BZIP_BASIC"/>
    <property type="match status" value="1"/>
</dbReference>
<dbReference type="SUPFAM" id="SSF57959">
    <property type="entry name" value="Leucine zipper domain"/>
    <property type="match status" value="1"/>
</dbReference>
<dbReference type="PANTHER" id="PTHR47416:SF8">
    <property type="entry name" value="BASIC-LEUCINE ZIPPER TRANSCRIPTION FACTOR E-RELATED"/>
    <property type="match status" value="1"/>
</dbReference>
<proteinExistence type="evidence at transcript level"/>
<dbReference type="GO" id="GO:0005634">
    <property type="term" value="C:nucleus"/>
    <property type="evidence" value="ECO:0007669"/>
    <property type="project" value="UniProtKB-SubCell"/>
</dbReference>
<sequence>MDDIGFLLQDDLINQIDWEHLLDDVPADFDVTEIDVVDAPLPSTGESSPAAAEEKEPSADVIVQGSSNSDASPEAVISWIDELLVNDNDVVTDEELAVSEFHHNQFCESLLRDSPASESLSPAAPSGDAPDQQKDSSDSKDGCGSDSISDKEKEEEDEKVYAIGANSNEDENDVDPIAKKRKRQLRNRDAAMRSRERKKMYVKDLEIKSRYLEAECRRLGNLLQCCYAENHMLRLSLQGGGAFGNSMTRAESAVLLLESLLLGSLLWFMGIMCLFPLPRLLLLTQDAVLLENVDKEDQESVALRRIRSSYLVELWMPMSYLKSKRCRASWTKMKYNVYASLIVA</sequence>
<accession>I7D4B0</accession>
<feature type="domain" description="BZIP" evidence="9">
    <location>
        <begin position="177"/>
        <end position="219"/>
    </location>
</feature>
<dbReference type="SMART" id="SM00338">
    <property type="entry name" value="BRLZ"/>
    <property type="match status" value="1"/>
</dbReference>
<dbReference type="EMBL" id="JX169820">
    <property type="protein sequence ID" value="AFO63291.1"/>
    <property type="molecule type" value="mRNA"/>
</dbReference>
<evidence type="ECO:0000256" key="6">
    <source>
        <dbReference type="ARBA" id="ARBA00023163"/>
    </source>
</evidence>
<comment type="similarity">
    <text evidence="3">Belongs to the bZIP family.</text>
</comment>
<dbReference type="Gene3D" id="1.20.5.170">
    <property type="match status" value="1"/>
</dbReference>
<comment type="subcellular location">
    <subcellularLocation>
        <location evidence="2">Endoplasmic reticulum membrane</location>
        <topology evidence="2">Single-pass membrane protein</topology>
    </subcellularLocation>
    <subcellularLocation>
        <location evidence="1">Nucleus</location>
    </subcellularLocation>
</comment>
<organism evidence="10">
    <name type="scientific">Tamarix hispida</name>
    <dbReference type="NCBI Taxonomy" id="189793"/>
    <lineage>
        <taxon>Eukaryota</taxon>
        <taxon>Viridiplantae</taxon>
        <taxon>Streptophyta</taxon>
        <taxon>Embryophyta</taxon>
        <taxon>Tracheophyta</taxon>
        <taxon>Spermatophyta</taxon>
        <taxon>Magnoliopsida</taxon>
        <taxon>eudicotyledons</taxon>
        <taxon>Gunneridae</taxon>
        <taxon>Pentapetalae</taxon>
        <taxon>Caryophyllales</taxon>
        <taxon>Tamaricaceae</taxon>
        <taxon>Tamarix</taxon>
    </lineage>
</organism>
<evidence type="ECO:0000256" key="5">
    <source>
        <dbReference type="ARBA" id="ARBA00023125"/>
    </source>
</evidence>
<dbReference type="PANTHER" id="PTHR47416">
    <property type="entry name" value="BASIC-LEUCINE ZIPPER TRANSCRIPTION FACTOR F-RELATED"/>
    <property type="match status" value="1"/>
</dbReference>
<dbReference type="CDD" id="cd14704">
    <property type="entry name" value="bZIP_HY5-like"/>
    <property type="match status" value="1"/>
</dbReference>
<keyword evidence="4" id="KW-0805">Transcription regulation</keyword>
<dbReference type="GO" id="GO:0003677">
    <property type="term" value="F:DNA binding"/>
    <property type="evidence" value="ECO:0007669"/>
    <property type="project" value="UniProtKB-KW"/>
</dbReference>
<dbReference type="InterPro" id="IPR004827">
    <property type="entry name" value="bZIP"/>
</dbReference>
<feature type="compositionally biased region" description="Basic and acidic residues" evidence="8">
    <location>
        <begin position="131"/>
        <end position="152"/>
    </location>
</feature>
<reference evidence="10" key="1">
    <citation type="submission" date="2012-06" db="EMBL/GenBank/DDBJ databases">
        <title>A Tamarix bZIP transcription factor, ThbZIP1, enhances tolerance to abiotic stresses by modulating a series of stress tolerance related genes and controlling reactive oxygen species.</title>
        <authorList>
            <person name="Ji X."/>
            <person name="Wang Y."/>
            <person name="Liu G."/>
            <person name="Liu Y."/>
            <person name="Zheng L."/>
        </authorList>
    </citation>
    <scope>NUCLEOTIDE SEQUENCE</scope>
</reference>
<evidence type="ECO:0000256" key="3">
    <source>
        <dbReference type="ARBA" id="ARBA00007163"/>
    </source>
</evidence>
<keyword evidence="6" id="KW-0804">Transcription</keyword>
<evidence type="ECO:0000256" key="4">
    <source>
        <dbReference type="ARBA" id="ARBA00023015"/>
    </source>
</evidence>
<feature type="compositionally biased region" description="Low complexity" evidence="8">
    <location>
        <begin position="114"/>
        <end position="126"/>
    </location>
</feature>
<feature type="region of interest" description="Disordered" evidence="8">
    <location>
        <begin position="113"/>
        <end position="190"/>
    </location>
</feature>
<evidence type="ECO:0000256" key="8">
    <source>
        <dbReference type="SAM" id="MobiDB-lite"/>
    </source>
</evidence>
<evidence type="ECO:0000313" key="10">
    <source>
        <dbReference type="EMBL" id="AFO63291.1"/>
    </source>
</evidence>
<protein>
    <submittedName>
        <fullName evidence="10">BZIP12</fullName>
    </submittedName>
</protein>
<evidence type="ECO:0000256" key="1">
    <source>
        <dbReference type="ARBA" id="ARBA00004123"/>
    </source>
</evidence>
<dbReference type="AlphaFoldDB" id="I7D4B0"/>
<keyword evidence="7" id="KW-0539">Nucleus</keyword>
<evidence type="ECO:0000256" key="7">
    <source>
        <dbReference type="ARBA" id="ARBA00023242"/>
    </source>
</evidence>
<dbReference type="PROSITE" id="PS50217">
    <property type="entry name" value="BZIP"/>
    <property type="match status" value="1"/>
</dbReference>
<dbReference type="GO" id="GO:0005789">
    <property type="term" value="C:endoplasmic reticulum membrane"/>
    <property type="evidence" value="ECO:0007669"/>
    <property type="project" value="UniProtKB-SubCell"/>
</dbReference>
<dbReference type="Pfam" id="PF00170">
    <property type="entry name" value="bZIP_1"/>
    <property type="match status" value="1"/>
</dbReference>
<evidence type="ECO:0000256" key="2">
    <source>
        <dbReference type="ARBA" id="ARBA00004389"/>
    </source>
</evidence>